<gene>
    <name evidence="1" type="ORF">LOK49_LG10G00126</name>
</gene>
<protein>
    <submittedName>
        <fullName evidence="1">Alpha-L-arabinofuranosidase 2</fullName>
    </submittedName>
</protein>
<reference evidence="1 2" key="1">
    <citation type="journal article" date="2022" name="Plant J.">
        <title>Chromosome-level genome of Camellia lanceoleosa provides a valuable resource for understanding genome evolution and self-incompatibility.</title>
        <authorList>
            <person name="Gong W."/>
            <person name="Xiao S."/>
            <person name="Wang L."/>
            <person name="Liao Z."/>
            <person name="Chang Y."/>
            <person name="Mo W."/>
            <person name="Hu G."/>
            <person name="Li W."/>
            <person name="Zhao G."/>
            <person name="Zhu H."/>
            <person name="Hu X."/>
            <person name="Ji K."/>
            <person name="Xiang X."/>
            <person name="Song Q."/>
            <person name="Yuan D."/>
            <person name="Jin S."/>
            <person name="Zhang L."/>
        </authorList>
    </citation>
    <scope>NUCLEOTIDE SEQUENCE [LARGE SCALE GENOMIC DNA]</scope>
    <source>
        <strain evidence="1">SQ_2022a</strain>
    </source>
</reference>
<proteinExistence type="predicted"/>
<evidence type="ECO:0000313" key="2">
    <source>
        <dbReference type="Proteomes" id="UP001060215"/>
    </source>
</evidence>
<comment type="caution">
    <text evidence="1">The sequence shown here is derived from an EMBL/GenBank/DDBJ whole genome shotgun (WGS) entry which is preliminary data.</text>
</comment>
<name>A0ACC0G9M8_9ERIC</name>
<organism evidence="1 2">
    <name type="scientific">Camellia lanceoleosa</name>
    <dbReference type="NCBI Taxonomy" id="1840588"/>
    <lineage>
        <taxon>Eukaryota</taxon>
        <taxon>Viridiplantae</taxon>
        <taxon>Streptophyta</taxon>
        <taxon>Embryophyta</taxon>
        <taxon>Tracheophyta</taxon>
        <taxon>Spermatophyta</taxon>
        <taxon>Magnoliopsida</taxon>
        <taxon>eudicotyledons</taxon>
        <taxon>Gunneridae</taxon>
        <taxon>Pentapetalae</taxon>
        <taxon>asterids</taxon>
        <taxon>Ericales</taxon>
        <taxon>Theaceae</taxon>
        <taxon>Camellia</taxon>
    </lineage>
</organism>
<dbReference type="Proteomes" id="UP001060215">
    <property type="component" value="Chromosome 10"/>
</dbReference>
<accession>A0ACC0G9M8</accession>
<keyword evidence="2" id="KW-1185">Reference proteome</keyword>
<sequence length="66" mass="7626">MGRVELLLVANDTNHNSRLQLTRSKKGVIWFDQVSAMPLDTFKSLHCFWKVKAGGNRWGYIVFTSR</sequence>
<evidence type="ECO:0000313" key="1">
    <source>
        <dbReference type="EMBL" id="KAI7997842.1"/>
    </source>
</evidence>
<dbReference type="EMBL" id="CM045767">
    <property type="protein sequence ID" value="KAI7997842.1"/>
    <property type="molecule type" value="Genomic_DNA"/>
</dbReference>